<dbReference type="Gene3D" id="3.40.50.720">
    <property type="entry name" value="NAD(P)-binding Rossmann-like Domain"/>
    <property type="match status" value="2"/>
</dbReference>
<evidence type="ECO:0000259" key="6">
    <source>
        <dbReference type="Pfam" id="PF02826"/>
    </source>
</evidence>
<accession>G2MUV9</accession>
<dbReference type="RefSeq" id="WP_014062220.1">
    <property type="nucleotide sequence ID" value="NC_015958.1"/>
</dbReference>
<dbReference type="GO" id="GO:0051287">
    <property type="term" value="F:NAD binding"/>
    <property type="evidence" value="ECO:0007669"/>
    <property type="project" value="InterPro"/>
</dbReference>
<keyword evidence="3" id="KW-0520">NAD</keyword>
<dbReference type="Pfam" id="PF02826">
    <property type="entry name" value="2-Hacid_dh_C"/>
    <property type="match status" value="1"/>
</dbReference>
<dbReference type="AlphaFoldDB" id="G2MUV9"/>
<dbReference type="PANTHER" id="PTHR10996:SF283">
    <property type="entry name" value="GLYOXYLATE_HYDROXYPYRUVATE REDUCTASE B"/>
    <property type="match status" value="1"/>
</dbReference>
<evidence type="ECO:0000259" key="5">
    <source>
        <dbReference type="Pfam" id="PF00389"/>
    </source>
</evidence>
<proteinExistence type="inferred from homology"/>
<dbReference type="GO" id="GO:0005829">
    <property type="term" value="C:cytosol"/>
    <property type="evidence" value="ECO:0007669"/>
    <property type="project" value="TreeGrafter"/>
</dbReference>
<dbReference type="Proteomes" id="UP000008276">
    <property type="component" value="Chromosome"/>
</dbReference>
<organism evidence="7 8">
    <name type="scientific">Thermoanaerobacter wiegelii Rt8.B1</name>
    <dbReference type="NCBI Taxonomy" id="697303"/>
    <lineage>
        <taxon>Bacteria</taxon>
        <taxon>Bacillati</taxon>
        <taxon>Bacillota</taxon>
        <taxon>Clostridia</taxon>
        <taxon>Thermoanaerobacterales</taxon>
        <taxon>Thermoanaerobacteraceae</taxon>
        <taxon>Thermoanaerobacter</taxon>
    </lineage>
</organism>
<dbReference type="GO" id="GO:0016618">
    <property type="term" value="F:hydroxypyruvate reductase [NAD(P)H] activity"/>
    <property type="evidence" value="ECO:0007669"/>
    <property type="project" value="TreeGrafter"/>
</dbReference>
<dbReference type="SUPFAM" id="SSF52283">
    <property type="entry name" value="Formate/glycerate dehydrogenase catalytic domain-like"/>
    <property type="match status" value="1"/>
</dbReference>
<dbReference type="EMBL" id="CP002991">
    <property type="protein sequence ID" value="AEM77860.1"/>
    <property type="molecule type" value="Genomic_DNA"/>
</dbReference>
<comment type="similarity">
    <text evidence="1 4">Belongs to the D-isomer specific 2-hydroxyacid dehydrogenase family.</text>
</comment>
<keyword evidence="8" id="KW-1185">Reference proteome</keyword>
<evidence type="ECO:0000256" key="1">
    <source>
        <dbReference type="ARBA" id="ARBA00005854"/>
    </source>
</evidence>
<dbReference type="InterPro" id="IPR036291">
    <property type="entry name" value="NAD(P)-bd_dom_sf"/>
</dbReference>
<dbReference type="InterPro" id="IPR050223">
    <property type="entry name" value="D-isomer_2-hydroxyacid_DH"/>
</dbReference>
<evidence type="ECO:0000256" key="2">
    <source>
        <dbReference type="ARBA" id="ARBA00023002"/>
    </source>
</evidence>
<dbReference type="InterPro" id="IPR006139">
    <property type="entry name" value="D-isomer_2_OHA_DH_cat_dom"/>
</dbReference>
<dbReference type="FunFam" id="3.40.50.720:FF:000203">
    <property type="entry name" value="D-3-phosphoglycerate dehydrogenase (SerA)"/>
    <property type="match status" value="1"/>
</dbReference>
<dbReference type="PROSITE" id="PS00671">
    <property type="entry name" value="D_2_HYDROXYACID_DH_3"/>
    <property type="match status" value="1"/>
</dbReference>
<dbReference type="Pfam" id="PF00389">
    <property type="entry name" value="2-Hacid_dh"/>
    <property type="match status" value="1"/>
</dbReference>
<dbReference type="InterPro" id="IPR006140">
    <property type="entry name" value="D-isomer_DH_NAD-bd"/>
</dbReference>
<dbReference type="InterPro" id="IPR029753">
    <property type="entry name" value="D-isomer_DH_CS"/>
</dbReference>
<dbReference type="STRING" id="697303.Thewi_0371"/>
<name>G2MUV9_9THEO</name>
<keyword evidence="2 4" id="KW-0560">Oxidoreductase</keyword>
<reference evidence="7 8" key="1">
    <citation type="submission" date="2011-08" db="EMBL/GenBank/DDBJ databases">
        <title>Complete sequence of Thermoanaerobacter wiegelii Rt8.B1.</title>
        <authorList>
            <consortium name="US DOE Joint Genome Institute"/>
            <person name="Lucas S."/>
            <person name="Han J."/>
            <person name="Lapidus A."/>
            <person name="Cheng J.-F."/>
            <person name="Goodwin L."/>
            <person name="Pitluck S."/>
            <person name="Peters L."/>
            <person name="Mikhailova N."/>
            <person name="Zeytun A."/>
            <person name="Daligault H."/>
            <person name="Detter J.C."/>
            <person name="Han C."/>
            <person name="Tapia R."/>
            <person name="Land M."/>
            <person name="Hauser L."/>
            <person name="Kyrpides N."/>
            <person name="Ivanova N."/>
            <person name="Pagani I."/>
            <person name="Hemme C."/>
            <person name="Woyke T."/>
        </authorList>
    </citation>
    <scope>NUCLEOTIDE SEQUENCE [LARGE SCALE GENOMIC DNA]</scope>
    <source>
        <strain evidence="7 8">Rt8.B1</strain>
    </source>
</reference>
<feature type="domain" description="D-isomer specific 2-hydroxyacid dehydrogenase NAD-binding" evidence="6">
    <location>
        <begin position="108"/>
        <end position="282"/>
    </location>
</feature>
<dbReference type="SUPFAM" id="SSF51735">
    <property type="entry name" value="NAD(P)-binding Rossmann-fold domains"/>
    <property type="match status" value="1"/>
</dbReference>
<sequence length="309" mass="34295">MYRVGVIENVNKRSQNIIEANLGGVAEIIYKTNIYDIVPAKEIIDMDAIILGDAKVTKETIVGANKLRVIGRLGVGIDNIDTEACKQKGIVVVNTPGENAISVAEHVFGLILAVSRRLTCLDKLIREGRWKEKIKYEGIELFGKTIGIIGMGAIGKEVMRIALGFGMNVLYNDIEENKNIQRENVMYASLESVLSKSDIVTLHVPLTQKTYHLINREKIKLMKQGAILINTARGAIVDEDALYDALSEGLIGGAGIDVYTSEPLYTHKFFKLENVVLTPHVGDFTKEAQDRILMRVCSEIKKYLIFDSN</sequence>
<evidence type="ECO:0000313" key="7">
    <source>
        <dbReference type="EMBL" id="AEM77860.1"/>
    </source>
</evidence>
<dbReference type="HOGENOM" id="CLU_019796_1_3_9"/>
<gene>
    <name evidence="7" type="ORF">Thewi_0371</name>
</gene>
<dbReference type="eggNOG" id="COG1052">
    <property type="taxonomic scope" value="Bacteria"/>
</dbReference>
<dbReference type="PANTHER" id="PTHR10996">
    <property type="entry name" value="2-HYDROXYACID DEHYDROGENASE-RELATED"/>
    <property type="match status" value="1"/>
</dbReference>
<dbReference type="CDD" id="cd12173">
    <property type="entry name" value="PGDH_4"/>
    <property type="match status" value="1"/>
</dbReference>
<dbReference type="GO" id="GO:0030267">
    <property type="term" value="F:glyoxylate reductase (NADPH) activity"/>
    <property type="evidence" value="ECO:0007669"/>
    <property type="project" value="TreeGrafter"/>
</dbReference>
<evidence type="ECO:0000256" key="4">
    <source>
        <dbReference type="RuleBase" id="RU003719"/>
    </source>
</evidence>
<evidence type="ECO:0000313" key="8">
    <source>
        <dbReference type="Proteomes" id="UP000008276"/>
    </source>
</evidence>
<protein>
    <submittedName>
        <fullName evidence="7">NAD-binding D-isomer specific 2-hydroxyacid dehydrogenase</fullName>
    </submittedName>
</protein>
<evidence type="ECO:0000256" key="3">
    <source>
        <dbReference type="ARBA" id="ARBA00023027"/>
    </source>
</evidence>
<dbReference type="KEGG" id="twi:Thewi_0371"/>
<dbReference type="PROSITE" id="PS00670">
    <property type="entry name" value="D_2_HYDROXYACID_DH_2"/>
    <property type="match status" value="1"/>
</dbReference>
<feature type="domain" description="D-isomer specific 2-hydroxyacid dehydrogenase catalytic" evidence="5">
    <location>
        <begin position="6"/>
        <end position="304"/>
    </location>
</feature>